<gene>
    <name evidence="4" type="ORF">C7S10_05910</name>
</gene>
<evidence type="ECO:0000256" key="2">
    <source>
        <dbReference type="SAM" id="Phobius"/>
    </source>
</evidence>
<dbReference type="RefSeq" id="WP_108343499.1">
    <property type="nucleotide sequence ID" value="NZ_PYXZ01000002.1"/>
</dbReference>
<proteinExistence type="predicted"/>
<evidence type="ECO:0000256" key="1">
    <source>
        <dbReference type="SAM" id="MobiDB-lite"/>
    </source>
</evidence>
<evidence type="ECO:0000313" key="5">
    <source>
        <dbReference type="Proteomes" id="UP000244867"/>
    </source>
</evidence>
<feature type="region of interest" description="Disordered" evidence="1">
    <location>
        <begin position="320"/>
        <end position="341"/>
    </location>
</feature>
<feature type="region of interest" description="Disordered" evidence="1">
    <location>
        <begin position="252"/>
        <end position="284"/>
    </location>
</feature>
<organism evidence="4 5">
    <name type="scientific">Nocardioides currus</name>
    <dbReference type="NCBI Taxonomy" id="2133958"/>
    <lineage>
        <taxon>Bacteria</taxon>
        <taxon>Bacillati</taxon>
        <taxon>Actinomycetota</taxon>
        <taxon>Actinomycetes</taxon>
        <taxon>Propionibacteriales</taxon>
        <taxon>Nocardioidaceae</taxon>
        <taxon>Nocardioides</taxon>
    </lineage>
</organism>
<dbReference type="InterPro" id="IPR028087">
    <property type="entry name" value="Tad_N"/>
</dbReference>
<dbReference type="Proteomes" id="UP000244867">
    <property type="component" value="Unassembled WGS sequence"/>
</dbReference>
<reference evidence="4 5" key="1">
    <citation type="submission" date="2018-03" db="EMBL/GenBank/DDBJ databases">
        <authorList>
            <person name="Keele B.F."/>
        </authorList>
    </citation>
    <scope>NUCLEOTIDE SEQUENCE [LARGE SCALE GENOMIC DNA]</scope>
    <source>
        <strain evidence="4 5">IB-3</strain>
    </source>
</reference>
<dbReference type="AlphaFoldDB" id="A0A2R7YYY9"/>
<evidence type="ECO:0000259" key="3">
    <source>
        <dbReference type="Pfam" id="PF13400"/>
    </source>
</evidence>
<sequence length="596" mass="62693">MTATRSAQSRRRYSKSDERGAVMVLGAILFAFLAIPLCALAIDTARWWVEAEHLQAAADAASTAGVTYMPDDINSARSRAVAVATINGYTAGSGTTVTVTQGDKPTRLKVTISQSVDNFFANAFGIGTSTITRSAVADYNGPAPMGSPCNTFGNEPPGTTAAGPTGSQLPGNIPAGANCTSNPDFWASINGPDIAKTQGERFAARTCAGNEDGCDSANKNTEFDPLGYFYVVRVANPGSPVTIQVYDPASVPTGQQCESRPNWGTSSSTTNNANDWTPADAKLRYPNPASYASGTTNREAATALCTGDNDMRTGSQTEAPTVTSFGLRNPTDTQVPTQGTPITSCAKQYRGYKESEVTTAALTRGNSNYKDGLASVFHQWNTLCTFTPSVAGDYYLQVRSNVKFSGAATDTSTSGNSAIFSQSGDDTTVKGTAVNSFGLRAYSGTAGSVSISAWKSMRIFVNGENAQTSFNLVRVVPAAQGKTLNFGFFDVGEGATSSASMRIVPPADSNMSSATNCKASGFVTSNLPTCSMAISTAFNGKQQYMKVPIPNNYTCTWQSQGGCWWRVTVDFGGSNGVHDATTWTAEILGEPIRLVE</sequence>
<comment type="caution">
    <text evidence="4">The sequence shown here is derived from an EMBL/GenBank/DDBJ whole genome shotgun (WGS) entry which is preliminary data.</text>
</comment>
<keyword evidence="2" id="KW-0472">Membrane</keyword>
<feature type="compositionally biased region" description="Polar residues" evidence="1">
    <location>
        <begin position="252"/>
        <end position="275"/>
    </location>
</feature>
<dbReference type="OrthoDB" id="3760651at2"/>
<keyword evidence="2" id="KW-1133">Transmembrane helix</keyword>
<keyword evidence="5" id="KW-1185">Reference proteome</keyword>
<evidence type="ECO:0000313" key="4">
    <source>
        <dbReference type="EMBL" id="PUA81607.1"/>
    </source>
</evidence>
<feature type="transmembrane region" description="Helical" evidence="2">
    <location>
        <begin position="21"/>
        <end position="42"/>
    </location>
</feature>
<dbReference type="Pfam" id="PF13400">
    <property type="entry name" value="Tad"/>
    <property type="match status" value="1"/>
</dbReference>
<name>A0A2R7YYY9_9ACTN</name>
<feature type="domain" description="Putative Flp pilus-assembly TadG-like N-terminal" evidence="3">
    <location>
        <begin position="20"/>
        <end position="66"/>
    </location>
</feature>
<keyword evidence="2" id="KW-0812">Transmembrane</keyword>
<accession>A0A2R7YYY9</accession>
<dbReference type="EMBL" id="PYXZ01000002">
    <property type="protein sequence ID" value="PUA81607.1"/>
    <property type="molecule type" value="Genomic_DNA"/>
</dbReference>
<protein>
    <recommendedName>
        <fullName evidence="3">Putative Flp pilus-assembly TadG-like N-terminal domain-containing protein</fullName>
    </recommendedName>
</protein>